<dbReference type="KEGG" id="slk:SLUN_10475"/>
<gene>
    <name evidence="2" type="ORF">SLUN_10475</name>
</gene>
<evidence type="ECO:0000313" key="2">
    <source>
        <dbReference type="EMBL" id="AVZ72552.1"/>
    </source>
</evidence>
<name>A0A2R4T0A7_9ACTN</name>
<dbReference type="AlphaFoldDB" id="A0A2R4T0A7"/>
<feature type="chain" id="PRO_5039647542" description="Lipoprotein" evidence="1">
    <location>
        <begin position="26"/>
        <end position="409"/>
    </location>
</feature>
<sequence>MAGQRRTAAAIRCAAGLGLAAALLASGCASPKASDTTARDIRRTLDGRAAAVLGHDRSAYLAALAPEAAKLRATQSREFQNLADIPLESWEYRLGDVRRQGKRAVAQAELRYRIAGYDTAPVTVSRTLELGERDGRWYVTAERAGRGGAQQLWQQGDVQVVRGGRSLVLGVGQDPVRLRALAATADRAVPAVSDAWPSKWAGRVVVLAPASLDAMGALLGAAAAGYRGIAAVTTGETGAPGTAPADRVIVNPQAYAVLGAFGQDTVLTHETTHVATRAHTSAATPMWLSEGFADWVAYRGTGSTAGRIAPELQRAVRLGDVPATLPDDKDFGFAGDAGRLARAYEGGWLACELIAARWGEERLTGFYRAVGEGKHRAGAVEKAMSDVLGTTPEEFTMRWREYLRERLGG</sequence>
<accession>A0A2R4T0A7</accession>
<dbReference type="GeneID" id="55655685"/>
<protein>
    <recommendedName>
        <fullName evidence="4">Lipoprotein</fullName>
    </recommendedName>
</protein>
<dbReference type="EMBL" id="CP026304">
    <property type="protein sequence ID" value="AVZ72552.1"/>
    <property type="molecule type" value="Genomic_DNA"/>
</dbReference>
<feature type="signal peptide" evidence="1">
    <location>
        <begin position="1"/>
        <end position="25"/>
    </location>
</feature>
<dbReference type="RefSeq" id="WP_108148234.1">
    <property type="nucleotide sequence ID" value="NZ_CP026304.1"/>
</dbReference>
<evidence type="ECO:0008006" key="4">
    <source>
        <dbReference type="Google" id="ProtNLM"/>
    </source>
</evidence>
<reference evidence="2 3" key="1">
    <citation type="submission" date="2018-01" db="EMBL/GenBank/DDBJ databases">
        <title>Complete genome sequence of Streptomyces lunaelactis MM109T, a Ferroverdin A producer isolated from cave moonmilk deposits.</title>
        <authorList>
            <person name="Naome A."/>
            <person name="Martinet L."/>
            <person name="Maciejewska M."/>
            <person name="Anderssen S."/>
            <person name="Adam D."/>
            <person name="Tenconi E."/>
            <person name="Deflandre B."/>
            <person name="Arguelles-Arias A."/>
            <person name="Calusinska M."/>
            <person name="Copieters W."/>
            <person name="Karim L."/>
            <person name="Hanikenne M."/>
            <person name="Baurain D."/>
            <person name="van Wezel G."/>
            <person name="Smargiasso N."/>
            <person name="de Pauw E."/>
            <person name="Delfosse P."/>
            <person name="Rigali S."/>
        </authorList>
    </citation>
    <scope>NUCLEOTIDE SEQUENCE [LARGE SCALE GENOMIC DNA]</scope>
    <source>
        <strain evidence="2 3">MM109</strain>
    </source>
</reference>
<dbReference type="Proteomes" id="UP000244201">
    <property type="component" value="Chromosome"/>
</dbReference>
<proteinExistence type="predicted"/>
<evidence type="ECO:0000256" key="1">
    <source>
        <dbReference type="SAM" id="SignalP"/>
    </source>
</evidence>
<dbReference type="PROSITE" id="PS51257">
    <property type="entry name" value="PROKAR_LIPOPROTEIN"/>
    <property type="match status" value="1"/>
</dbReference>
<dbReference type="OrthoDB" id="5242307at2"/>
<keyword evidence="3" id="KW-1185">Reference proteome</keyword>
<keyword evidence="1" id="KW-0732">Signal</keyword>
<organism evidence="2 3">
    <name type="scientific">Streptomyces lunaelactis</name>
    <dbReference type="NCBI Taxonomy" id="1535768"/>
    <lineage>
        <taxon>Bacteria</taxon>
        <taxon>Bacillati</taxon>
        <taxon>Actinomycetota</taxon>
        <taxon>Actinomycetes</taxon>
        <taxon>Kitasatosporales</taxon>
        <taxon>Streptomycetaceae</taxon>
        <taxon>Streptomyces</taxon>
    </lineage>
</organism>
<evidence type="ECO:0000313" key="3">
    <source>
        <dbReference type="Proteomes" id="UP000244201"/>
    </source>
</evidence>